<dbReference type="Proteomes" id="UP000236162">
    <property type="component" value="Unassembled WGS sequence"/>
</dbReference>
<name>A0A2I9DRX3_9LACO</name>
<dbReference type="EMBL" id="SEHH01000082">
    <property type="protein sequence ID" value="TBX40138.1"/>
    <property type="molecule type" value="Genomic_DNA"/>
</dbReference>
<dbReference type="GeneID" id="79808141"/>
<dbReference type="Proteomes" id="UP000292648">
    <property type="component" value="Unassembled WGS sequence"/>
</dbReference>
<evidence type="ECO:0000313" key="2">
    <source>
        <dbReference type="EMBL" id="GBF02775.1"/>
    </source>
</evidence>
<reference evidence="2 4" key="1">
    <citation type="submission" date="2017-04" db="EMBL/GenBank/DDBJ databases">
        <title>In vitro and in silico characterization of Lactobacillus paraplantarum D2-1, a starter culture for soymilk fermentation.</title>
        <authorList>
            <person name="Endo A."/>
            <person name="Sasaki F."/>
            <person name="Maeno S."/>
            <person name="Kanesaki Y."/>
            <person name="Kubota E."/>
            <person name="Torres G.A."/>
            <person name="Tomita S."/>
            <person name="Nakagawa J."/>
        </authorList>
    </citation>
    <scope>NUCLEOTIDE SEQUENCE [LARGE SCALE GENOMIC DNA]</scope>
    <source>
        <strain evidence="2 4">D2-1</strain>
    </source>
</reference>
<evidence type="ECO:0000313" key="1">
    <source>
        <dbReference type="EMBL" id="AYJ39455.1"/>
    </source>
</evidence>
<dbReference type="RefSeq" id="WP_021730961.1">
    <property type="nucleotide sequence ID" value="NZ_AVAI01000069.1"/>
</dbReference>
<protein>
    <submittedName>
        <fullName evidence="3">Sodium:proton antiporter</fullName>
    </submittedName>
</protein>
<evidence type="ECO:0000313" key="4">
    <source>
        <dbReference type="Proteomes" id="UP000236162"/>
    </source>
</evidence>
<dbReference type="Proteomes" id="UP000277896">
    <property type="component" value="Chromosome"/>
</dbReference>
<keyword evidence="4" id="KW-1185">Reference proteome</keyword>
<proteinExistence type="predicted"/>
<sequence>MLSLGIQPGLIASQTIVINDVLSYQVRLRKLRVGHAPFQLTIIATTTLGRLTVMHLGYHDLLTARTAFNHQLHQLEPR</sequence>
<gene>
    <name evidence="3" type="ORF">EUZ87_11495</name>
    <name evidence="1" type="ORF">LP667_11870</name>
    <name evidence="2" type="ORF">LPPLD21_02325</name>
</gene>
<organism evidence="3 6">
    <name type="scientific">Lactiplantibacillus paraplantarum</name>
    <dbReference type="NCBI Taxonomy" id="60520"/>
    <lineage>
        <taxon>Bacteria</taxon>
        <taxon>Bacillati</taxon>
        <taxon>Bacillota</taxon>
        <taxon>Bacilli</taxon>
        <taxon>Lactobacillales</taxon>
        <taxon>Lactobacillaceae</taxon>
        <taxon>Lactiplantibacillus</taxon>
    </lineage>
</organism>
<dbReference type="EMBL" id="BDOR01000015">
    <property type="protein sequence ID" value="GBF02775.1"/>
    <property type="molecule type" value="Genomic_DNA"/>
</dbReference>
<evidence type="ECO:0000313" key="5">
    <source>
        <dbReference type="Proteomes" id="UP000277896"/>
    </source>
</evidence>
<reference evidence="1 5" key="2">
    <citation type="submission" date="2018-10" db="EMBL/GenBank/DDBJ databases">
        <title>Genome seuquencing of Lactobacillus species.</title>
        <authorList>
            <person name="Baek C."/>
            <person name="Yi H."/>
        </authorList>
    </citation>
    <scope>NUCLEOTIDE SEQUENCE [LARGE SCALE GENOMIC DNA]</scope>
    <source>
        <strain evidence="1 5">DSM 10667</strain>
    </source>
</reference>
<evidence type="ECO:0000313" key="3">
    <source>
        <dbReference type="EMBL" id="TBX40138.1"/>
    </source>
</evidence>
<evidence type="ECO:0000313" key="6">
    <source>
        <dbReference type="Proteomes" id="UP000292648"/>
    </source>
</evidence>
<reference evidence="3 6" key="3">
    <citation type="submission" date="2019-01" db="EMBL/GenBank/DDBJ databases">
        <title>Draft genome sequence of Lactobacillus paraplantarum OSY-TC318, a Producer of the novel lantibiotic Paraplantaracin TC318.</title>
        <authorList>
            <person name="Hussein W.E."/>
            <person name="Huang E."/>
            <person name="Yousef A.E."/>
        </authorList>
    </citation>
    <scope>NUCLEOTIDE SEQUENCE [LARGE SCALE GENOMIC DNA]</scope>
    <source>
        <strain evidence="3 6">OSY-TC318</strain>
    </source>
</reference>
<dbReference type="AlphaFoldDB" id="A0A2I9DRX3"/>
<accession>A0A2I9DRX3</accession>
<dbReference type="EMBL" id="CP032744">
    <property type="protein sequence ID" value="AYJ39455.1"/>
    <property type="molecule type" value="Genomic_DNA"/>
</dbReference>